<evidence type="ECO:0000313" key="5">
    <source>
        <dbReference type="EMBL" id="TSE08504.1"/>
    </source>
</evidence>
<dbReference type="GO" id="GO:0051536">
    <property type="term" value="F:iron-sulfur cluster binding"/>
    <property type="evidence" value="ECO:0007669"/>
    <property type="project" value="UniProtKB-KW"/>
</dbReference>
<keyword evidence="1" id="KW-0479">Metal-binding</keyword>
<feature type="domain" description="Radical SAM core" evidence="4">
    <location>
        <begin position="28"/>
        <end position="205"/>
    </location>
</feature>
<keyword evidence="2" id="KW-0408">Iron</keyword>
<dbReference type="OrthoDB" id="9785699at2"/>
<dbReference type="GO" id="GO:0003824">
    <property type="term" value="F:catalytic activity"/>
    <property type="evidence" value="ECO:0007669"/>
    <property type="project" value="InterPro"/>
</dbReference>
<evidence type="ECO:0000256" key="2">
    <source>
        <dbReference type="ARBA" id="ARBA00023004"/>
    </source>
</evidence>
<accession>A0A554VKF2</accession>
<evidence type="ECO:0000256" key="1">
    <source>
        <dbReference type="ARBA" id="ARBA00022723"/>
    </source>
</evidence>
<dbReference type="Gene3D" id="3.80.30.30">
    <property type="match status" value="1"/>
</dbReference>
<dbReference type="EMBL" id="VLNR01000022">
    <property type="protein sequence ID" value="TSE08504.1"/>
    <property type="molecule type" value="Genomic_DNA"/>
</dbReference>
<dbReference type="PANTHER" id="PTHR43432:SF5">
    <property type="entry name" value="ELP3_MIAA_NIFB-LIKE RADICAL SAM CORE DOMAIN-CONTAINING PROTEIN"/>
    <property type="match status" value="1"/>
</dbReference>
<dbReference type="SFLD" id="SFLDS00029">
    <property type="entry name" value="Radical_SAM"/>
    <property type="match status" value="1"/>
</dbReference>
<dbReference type="SFLD" id="SFLDG01084">
    <property type="entry name" value="Uncharacterised_Radical_SAM_Su"/>
    <property type="match status" value="1"/>
</dbReference>
<dbReference type="PANTHER" id="PTHR43432">
    <property type="entry name" value="SLR0285 PROTEIN"/>
    <property type="match status" value="1"/>
</dbReference>
<dbReference type="Pfam" id="PF04055">
    <property type="entry name" value="Radical_SAM"/>
    <property type="match status" value="1"/>
</dbReference>
<dbReference type="AlphaFoldDB" id="A0A554VKF2"/>
<keyword evidence="3" id="KW-0411">Iron-sulfur</keyword>
<evidence type="ECO:0000313" key="6">
    <source>
        <dbReference type="Proteomes" id="UP000318833"/>
    </source>
</evidence>
<dbReference type="RefSeq" id="WP_143916624.1">
    <property type="nucleotide sequence ID" value="NZ_CANMXV010000026.1"/>
</dbReference>
<dbReference type="InterPro" id="IPR007197">
    <property type="entry name" value="rSAM"/>
</dbReference>
<dbReference type="SUPFAM" id="SSF102114">
    <property type="entry name" value="Radical SAM enzymes"/>
    <property type="match status" value="1"/>
</dbReference>
<dbReference type="CDD" id="cd01335">
    <property type="entry name" value="Radical_SAM"/>
    <property type="match status" value="1"/>
</dbReference>
<reference evidence="5 6" key="1">
    <citation type="submission" date="2019-07" db="EMBL/GenBank/DDBJ databases">
        <title>The draft genome sequence of Aquimarina algiphila M91.</title>
        <authorList>
            <person name="Meng X."/>
        </authorList>
    </citation>
    <scope>NUCLEOTIDE SEQUENCE [LARGE SCALE GENOMIC DNA]</scope>
    <source>
        <strain evidence="5 6">M91</strain>
    </source>
</reference>
<evidence type="ECO:0000259" key="4">
    <source>
        <dbReference type="Pfam" id="PF04055"/>
    </source>
</evidence>
<organism evidence="5 6">
    <name type="scientific">Aquimarina algiphila</name>
    <dbReference type="NCBI Taxonomy" id="2047982"/>
    <lineage>
        <taxon>Bacteria</taxon>
        <taxon>Pseudomonadati</taxon>
        <taxon>Bacteroidota</taxon>
        <taxon>Flavobacteriia</taxon>
        <taxon>Flavobacteriales</taxon>
        <taxon>Flavobacteriaceae</taxon>
        <taxon>Aquimarina</taxon>
    </lineage>
</organism>
<dbReference type="Proteomes" id="UP000318833">
    <property type="component" value="Unassembled WGS sequence"/>
</dbReference>
<keyword evidence="6" id="KW-1185">Reference proteome</keyword>
<protein>
    <submittedName>
        <fullName evidence="5">Radical SAM protein</fullName>
    </submittedName>
</protein>
<dbReference type="InterPro" id="IPR058240">
    <property type="entry name" value="rSAM_sf"/>
</dbReference>
<sequence>MPKEIKVKSVLNKTKRRDSWFLDDYTLNLYSSCSFNCLYCYIRGSKYGTNLEESLSVKTNAIEILDRQLFNRVKKGQYGIIVLSSATDPYLKVEKECQLTRSALKIIAKHKFPVHIITKSDLIERDFDLLHQINKTAILPNDLTHRLDHGVIVSFSFSTLDDNVSKIFEKGAPKPSNRLIALHKTKKENFITGVSLMPLLPFISDTTAHLNTMFSTFKKSNIDYILPATITLFGNNKADSKTLVLNAIKKHYPELENRYINYFKKGSEMPDYYKKAFSKKMNELCNEYGIKNWITSNNRK</sequence>
<proteinExistence type="predicted"/>
<name>A0A554VKF2_9FLAO</name>
<gene>
    <name evidence="5" type="ORF">FOF46_12085</name>
</gene>
<dbReference type="GO" id="GO:0046872">
    <property type="term" value="F:metal ion binding"/>
    <property type="evidence" value="ECO:0007669"/>
    <property type="project" value="UniProtKB-KW"/>
</dbReference>
<evidence type="ECO:0000256" key="3">
    <source>
        <dbReference type="ARBA" id="ARBA00023014"/>
    </source>
</evidence>
<dbReference type="InterPro" id="IPR040086">
    <property type="entry name" value="MJ0683-like"/>
</dbReference>
<comment type="caution">
    <text evidence="5">The sequence shown here is derived from an EMBL/GenBank/DDBJ whole genome shotgun (WGS) entry which is preliminary data.</text>
</comment>